<comment type="subunit">
    <text evidence="10">Monomer.</text>
</comment>
<dbReference type="PANTHER" id="PTHR11088">
    <property type="entry name" value="TRNA DIMETHYLALLYLTRANSFERASE"/>
    <property type="match status" value="1"/>
</dbReference>
<dbReference type="Gene3D" id="1.10.20.140">
    <property type="match status" value="1"/>
</dbReference>
<gene>
    <name evidence="10 14" type="primary">miaA</name>
    <name evidence="14" type="ORF">EQU50_04365</name>
</gene>
<dbReference type="Gene3D" id="3.40.50.300">
    <property type="entry name" value="P-loop containing nucleotide triphosphate hydrolases"/>
    <property type="match status" value="1"/>
</dbReference>
<evidence type="ECO:0000256" key="13">
    <source>
        <dbReference type="RuleBase" id="RU003785"/>
    </source>
</evidence>
<dbReference type="GO" id="GO:0052381">
    <property type="term" value="F:tRNA dimethylallyltransferase activity"/>
    <property type="evidence" value="ECO:0007669"/>
    <property type="project" value="UniProtKB-UniRule"/>
</dbReference>
<dbReference type="Proteomes" id="UP000293550">
    <property type="component" value="Unassembled WGS sequence"/>
</dbReference>
<keyword evidence="15" id="KW-1185">Reference proteome</keyword>
<feature type="binding site" evidence="10">
    <location>
        <begin position="28"/>
        <end position="33"/>
    </location>
    <ligand>
        <name>substrate</name>
    </ligand>
</feature>
<dbReference type="OrthoDB" id="9776390at2"/>
<dbReference type="PANTHER" id="PTHR11088:SF60">
    <property type="entry name" value="TRNA DIMETHYLALLYLTRANSFERASE"/>
    <property type="match status" value="1"/>
</dbReference>
<protein>
    <recommendedName>
        <fullName evidence="10">tRNA dimethylallyltransferase</fullName>
        <ecNumber evidence="10">2.5.1.75</ecNumber>
    </recommendedName>
    <alternativeName>
        <fullName evidence="10">Dimethylallyl diphosphate:tRNA dimethylallyltransferase</fullName>
        <shortName evidence="10">DMAPP:tRNA dimethylallyltransferase</shortName>
        <shortName evidence="10">DMATase</shortName>
    </alternativeName>
    <alternativeName>
        <fullName evidence="10">Isopentenyl-diphosphate:tRNA isopentenyltransferase</fullName>
        <shortName evidence="10">IPP transferase</shortName>
        <shortName evidence="10">IPPT</shortName>
        <shortName evidence="10">IPTase</shortName>
    </alternativeName>
</protein>
<feature type="site" description="Interaction with substrate tRNA" evidence="10">
    <location>
        <position position="143"/>
    </location>
</feature>
<evidence type="ECO:0000256" key="11">
    <source>
        <dbReference type="RuleBase" id="RU003783"/>
    </source>
</evidence>
<keyword evidence="4 10" id="KW-0808">Transferase</keyword>
<dbReference type="EC" id="2.5.1.75" evidence="10"/>
<comment type="catalytic activity">
    <reaction evidence="9 10 11">
        <text>adenosine(37) in tRNA + dimethylallyl diphosphate = N(6)-dimethylallyladenosine(37) in tRNA + diphosphate</text>
        <dbReference type="Rhea" id="RHEA:26482"/>
        <dbReference type="Rhea" id="RHEA-COMP:10162"/>
        <dbReference type="Rhea" id="RHEA-COMP:10375"/>
        <dbReference type="ChEBI" id="CHEBI:33019"/>
        <dbReference type="ChEBI" id="CHEBI:57623"/>
        <dbReference type="ChEBI" id="CHEBI:74411"/>
        <dbReference type="ChEBI" id="CHEBI:74415"/>
        <dbReference type="EC" id="2.5.1.75"/>
    </reaction>
</comment>
<organism evidence="14 15">
    <name type="scientific">Candidatus Finniella inopinata</name>
    <dbReference type="NCBI Taxonomy" id="1696036"/>
    <lineage>
        <taxon>Bacteria</taxon>
        <taxon>Pseudomonadati</taxon>
        <taxon>Pseudomonadota</taxon>
        <taxon>Alphaproteobacteria</taxon>
        <taxon>Holosporales</taxon>
        <taxon>Candidatus Paracaedibacteraceae</taxon>
        <taxon>Candidatus Finniella</taxon>
    </lineage>
</organism>
<dbReference type="GO" id="GO:0005524">
    <property type="term" value="F:ATP binding"/>
    <property type="evidence" value="ECO:0007669"/>
    <property type="project" value="UniProtKB-UniRule"/>
</dbReference>
<evidence type="ECO:0000256" key="12">
    <source>
        <dbReference type="RuleBase" id="RU003784"/>
    </source>
</evidence>
<comment type="caution">
    <text evidence="10">Lacks conserved residue(s) required for the propagation of feature annotation.</text>
</comment>
<dbReference type="Pfam" id="PF01715">
    <property type="entry name" value="IPPT"/>
    <property type="match status" value="1"/>
</dbReference>
<evidence type="ECO:0000256" key="9">
    <source>
        <dbReference type="ARBA" id="ARBA00049563"/>
    </source>
</evidence>
<comment type="cofactor">
    <cofactor evidence="1 10">
        <name>Mg(2+)</name>
        <dbReference type="ChEBI" id="CHEBI:18420"/>
    </cofactor>
</comment>
<evidence type="ECO:0000256" key="5">
    <source>
        <dbReference type="ARBA" id="ARBA00022694"/>
    </source>
</evidence>
<dbReference type="AlphaFoldDB" id="A0A4Q7DJ59"/>
<evidence type="ECO:0000256" key="1">
    <source>
        <dbReference type="ARBA" id="ARBA00001946"/>
    </source>
</evidence>
<keyword evidence="5 10" id="KW-0819">tRNA processing</keyword>
<feature type="site" description="Interaction with substrate tRNA" evidence="10">
    <location>
        <position position="121"/>
    </location>
</feature>
<evidence type="ECO:0000256" key="6">
    <source>
        <dbReference type="ARBA" id="ARBA00022741"/>
    </source>
</evidence>
<dbReference type="GO" id="GO:0006400">
    <property type="term" value="P:tRNA modification"/>
    <property type="evidence" value="ECO:0007669"/>
    <property type="project" value="TreeGrafter"/>
</dbReference>
<dbReference type="InterPro" id="IPR039657">
    <property type="entry name" value="Dimethylallyltransferase"/>
</dbReference>
<dbReference type="NCBIfam" id="TIGR00174">
    <property type="entry name" value="miaA"/>
    <property type="match status" value="1"/>
</dbReference>
<evidence type="ECO:0000256" key="4">
    <source>
        <dbReference type="ARBA" id="ARBA00022679"/>
    </source>
</evidence>
<dbReference type="EMBL" id="SCFB01000005">
    <property type="protein sequence ID" value="RZI46175.1"/>
    <property type="molecule type" value="Genomic_DNA"/>
</dbReference>
<keyword evidence="7 10" id="KW-0067">ATP-binding</keyword>
<comment type="function">
    <text evidence="2 10 12">Catalyzes the transfer of a dimethylallyl group onto the adenine at position 37 in tRNAs that read codons beginning with uridine, leading to the formation of N6-(dimethylallyl)adenosine (i(6)A).</text>
</comment>
<dbReference type="HAMAP" id="MF_00185">
    <property type="entry name" value="IPP_trans"/>
    <property type="match status" value="1"/>
</dbReference>
<dbReference type="InterPro" id="IPR018022">
    <property type="entry name" value="IPT"/>
</dbReference>
<comment type="similarity">
    <text evidence="3 10 13">Belongs to the IPP transferase family.</text>
</comment>
<sequence length="327" mass="36396">MRTRDPAIFEKQISKDAGYDGVILAGPTGCGKSALALELAAHLAPSQPAEIINADSMQIYQDLSIISARPSVHDCAPIPHHLYGMVDGHHTGSAGWWLGQAESQIESCRQRGVLPIIVGGTGLYLNALTKGMSAIPPIDPATRQHARDLSNQLGADFYDYVARRDPFVKDRLKPNDHQRLGRALEVYLQTGQSIGWWHTQTPPARHSFLYCILSPDRAALYEKINARFDVMMQTGALEEVKRLQTLDLPDDSLILKAIGVQELRGFLKGDHDLPTAIELAKRNSRRYAKRQMTWFRHQVDRKLVLEPSNPSILTFMILKELGAYGLG</sequence>
<comment type="caution">
    <text evidence="14">The sequence shown here is derived from an EMBL/GenBank/DDBJ whole genome shotgun (WGS) entry which is preliminary data.</text>
</comment>
<feature type="region of interest" description="Interaction with substrate tRNA" evidence="10">
    <location>
        <begin position="55"/>
        <end position="58"/>
    </location>
</feature>
<evidence type="ECO:0000256" key="2">
    <source>
        <dbReference type="ARBA" id="ARBA00003213"/>
    </source>
</evidence>
<dbReference type="SUPFAM" id="SSF52540">
    <property type="entry name" value="P-loop containing nucleoside triphosphate hydrolases"/>
    <property type="match status" value="1"/>
</dbReference>
<evidence type="ECO:0000256" key="10">
    <source>
        <dbReference type="HAMAP-Rule" id="MF_00185"/>
    </source>
</evidence>
<reference evidence="14 15" key="1">
    <citation type="submission" date="2018-10" db="EMBL/GenBank/DDBJ databases">
        <title>An updated phylogeny of the Alphaproteobacteria reveals that the parasitic Rickettsiales and Holosporales have independent origins.</title>
        <authorList>
            <person name="Munoz-Gomez S.A."/>
            <person name="Hess S."/>
            <person name="Burger G."/>
            <person name="Lang B.F."/>
            <person name="Susko E."/>
            <person name="Slamovits C.H."/>
            <person name="Roger A.J."/>
        </authorList>
    </citation>
    <scope>NUCLEOTIDE SEQUENCE [LARGE SCALE GENOMIC DNA]</scope>
    <source>
        <strain evidence="14">HOLO01</strain>
    </source>
</reference>
<feature type="binding site" evidence="10">
    <location>
        <begin position="26"/>
        <end position="33"/>
    </location>
    <ligand>
        <name>ATP</name>
        <dbReference type="ChEBI" id="CHEBI:30616"/>
    </ligand>
</feature>
<dbReference type="RefSeq" id="WP_130153927.1">
    <property type="nucleotide sequence ID" value="NZ_SCFB01000005.1"/>
</dbReference>
<evidence type="ECO:0000256" key="3">
    <source>
        <dbReference type="ARBA" id="ARBA00005842"/>
    </source>
</evidence>
<keyword evidence="6 10" id="KW-0547">Nucleotide-binding</keyword>
<dbReference type="InterPro" id="IPR027417">
    <property type="entry name" value="P-loop_NTPase"/>
</dbReference>
<evidence type="ECO:0000256" key="7">
    <source>
        <dbReference type="ARBA" id="ARBA00022840"/>
    </source>
</evidence>
<name>A0A4Q7DJ59_9PROT</name>
<accession>A0A4Q7DJ59</accession>
<evidence type="ECO:0000256" key="8">
    <source>
        <dbReference type="ARBA" id="ARBA00022842"/>
    </source>
</evidence>
<proteinExistence type="inferred from homology"/>
<feature type="region of interest" description="Interaction with substrate tRNA" evidence="10">
    <location>
        <begin position="178"/>
        <end position="182"/>
    </location>
</feature>
<evidence type="ECO:0000313" key="15">
    <source>
        <dbReference type="Proteomes" id="UP000293550"/>
    </source>
</evidence>
<evidence type="ECO:0000313" key="14">
    <source>
        <dbReference type="EMBL" id="RZI46175.1"/>
    </source>
</evidence>
<keyword evidence="8 10" id="KW-0460">Magnesium</keyword>